<organism evidence="3 4">
    <name type="scientific">Sphingobacterium pedocola</name>
    <dbReference type="NCBI Taxonomy" id="2082722"/>
    <lineage>
        <taxon>Bacteria</taxon>
        <taxon>Pseudomonadati</taxon>
        <taxon>Bacteroidota</taxon>
        <taxon>Sphingobacteriia</taxon>
        <taxon>Sphingobacteriales</taxon>
        <taxon>Sphingobacteriaceae</taxon>
        <taxon>Sphingobacterium</taxon>
    </lineage>
</organism>
<dbReference type="PANTHER" id="PTHR40446">
    <property type="entry name" value="N-ACETYLGLUCOSAMINE-1-PHOSPHODIESTER ALPHA-N-ACETYLGLUCOSAMINIDASE"/>
    <property type="match status" value="1"/>
</dbReference>
<dbReference type="RefSeq" id="WP_196939907.1">
    <property type="nucleotide sequence ID" value="NZ_MU158690.1"/>
</dbReference>
<accession>A0ABR9T9G6</accession>
<sequence length="497" mass="54709">MIRTKRIYKQQLIFFMTMLCLLSCSKTTAVDDAINGQRLVSATTLRAHPGYYRMGLSFVADKADVSRCEVAWGNPKQRINIDIQQSSNDTIYTVIEDLMEGKYTFDVITYDANGVISDLTLRVHTTVYGDNYAASLTNRSVRDIYFIGNTIPYIEWLPTVGQDLGIAIRYQRENNSPRMKFSERAASVVELPEYKAGGMITYRTAYLPELHAIDTLYAAEVQLAAPPYYSSITNKHVAEKSGLVSQIVSQSTISLHEGVDYSTLQFQKADRNPVSLFILEADLNNGNLGLSTLMPNNDTQFSLQTVLGMSQHRENAGSQVVAAVNADFFDWSGLPWGPVIIDGSIVKDYVRDGAGSTYIGTRKDGSLSIGYASPLTALDYQRFQNLVGGGAHMLYNNGVRQVFNDTDRHPRTMVGFTADKKVYFVVVDGRQPSYSVGMTIDELASIIGSLGVTYALNLDGGGSSTMVVKQDGSLKVVNRYSDASLRAVANALAIVHK</sequence>
<evidence type="ECO:0000259" key="2">
    <source>
        <dbReference type="Pfam" id="PF09992"/>
    </source>
</evidence>
<keyword evidence="1" id="KW-0732">Signal</keyword>
<evidence type="ECO:0000313" key="3">
    <source>
        <dbReference type="EMBL" id="MBE8721995.1"/>
    </source>
</evidence>
<protein>
    <recommendedName>
        <fullName evidence="2">Phosphodiester glycosidase domain-containing protein</fullName>
    </recommendedName>
</protein>
<evidence type="ECO:0000256" key="1">
    <source>
        <dbReference type="SAM" id="SignalP"/>
    </source>
</evidence>
<dbReference type="PANTHER" id="PTHR40446:SF2">
    <property type="entry name" value="N-ACETYLGLUCOSAMINE-1-PHOSPHODIESTER ALPHA-N-ACETYLGLUCOSAMINIDASE"/>
    <property type="match status" value="1"/>
</dbReference>
<dbReference type="Pfam" id="PF09992">
    <property type="entry name" value="NAGPA"/>
    <property type="match status" value="1"/>
</dbReference>
<feature type="signal peptide" evidence="1">
    <location>
        <begin position="1"/>
        <end position="29"/>
    </location>
</feature>
<dbReference type="EMBL" id="PSKQ01000022">
    <property type="protein sequence ID" value="MBE8721995.1"/>
    <property type="molecule type" value="Genomic_DNA"/>
</dbReference>
<gene>
    <name evidence="3" type="ORF">C4F40_14795</name>
</gene>
<dbReference type="InterPro" id="IPR018711">
    <property type="entry name" value="NAGPA"/>
</dbReference>
<reference evidence="3 4" key="1">
    <citation type="submission" date="2018-02" db="EMBL/GenBank/DDBJ databases">
        <title>Sphingobacterium KA21.</title>
        <authorList>
            <person name="Vasarhelyi B.M."/>
            <person name="Deshmukh S."/>
            <person name="Balint B."/>
            <person name="Kukolya J."/>
        </authorList>
    </citation>
    <scope>NUCLEOTIDE SEQUENCE [LARGE SCALE GENOMIC DNA]</scope>
    <source>
        <strain evidence="3 4">Ka21</strain>
    </source>
</reference>
<evidence type="ECO:0000313" key="4">
    <source>
        <dbReference type="Proteomes" id="UP000618319"/>
    </source>
</evidence>
<comment type="caution">
    <text evidence="3">The sequence shown here is derived from an EMBL/GenBank/DDBJ whole genome shotgun (WGS) entry which is preliminary data.</text>
</comment>
<dbReference type="Proteomes" id="UP000618319">
    <property type="component" value="Unassembled WGS sequence"/>
</dbReference>
<proteinExistence type="predicted"/>
<name>A0ABR9T9G6_9SPHI</name>
<dbReference type="Pfam" id="PF16389">
    <property type="entry name" value="DUF4998"/>
    <property type="match status" value="1"/>
</dbReference>
<feature type="domain" description="Phosphodiester glycosidase" evidence="2">
    <location>
        <begin position="319"/>
        <end position="494"/>
    </location>
</feature>
<keyword evidence="4" id="KW-1185">Reference proteome</keyword>
<feature type="chain" id="PRO_5045479817" description="Phosphodiester glycosidase domain-containing protein" evidence="1">
    <location>
        <begin position="30"/>
        <end position="497"/>
    </location>
</feature>